<feature type="transmembrane region" description="Helical" evidence="1">
    <location>
        <begin position="46"/>
        <end position="65"/>
    </location>
</feature>
<protein>
    <submittedName>
        <fullName evidence="2">Uncharacterized protein</fullName>
    </submittedName>
</protein>
<dbReference type="PROSITE" id="PS51257">
    <property type="entry name" value="PROKAR_LIPOPROTEIN"/>
    <property type="match status" value="1"/>
</dbReference>
<name>A0A481YV51_9VIRU</name>
<feature type="transmembrane region" description="Helical" evidence="1">
    <location>
        <begin position="7"/>
        <end position="26"/>
    </location>
</feature>
<proteinExistence type="predicted"/>
<accession>A0A481YV51</accession>
<evidence type="ECO:0000313" key="2">
    <source>
        <dbReference type="EMBL" id="QBK86386.1"/>
    </source>
</evidence>
<organism evidence="2">
    <name type="scientific">Marseillevirus LCMAC102</name>
    <dbReference type="NCBI Taxonomy" id="2506603"/>
    <lineage>
        <taxon>Viruses</taxon>
        <taxon>Varidnaviria</taxon>
        <taxon>Bamfordvirae</taxon>
        <taxon>Nucleocytoviricota</taxon>
        <taxon>Megaviricetes</taxon>
        <taxon>Pimascovirales</taxon>
        <taxon>Pimascovirales incertae sedis</taxon>
        <taxon>Marseilleviridae</taxon>
    </lineage>
</organism>
<sequence length="82" mass="8975">MSAWRIVWGTLVIIQACLVTLAFLLPSGGPDIPEMMPDPLAALQNIKIGIIVSCTLIAVLPVLWIEKKTVLSMCGHHRSRIL</sequence>
<keyword evidence="1" id="KW-0472">Membrane</keyword>
<evidence type="ECO:0000256" key="1">
    <source>
        <dbReference type="SAM" id="Phobius"/>
    </source>
</evidence>
<gene>
    <name evidence="2" type="ORF">LCMAC102_01810</name>
</gene>
<keyword evidence="1" id="KW-1133">Transmembrane helix</keyword>
<dbReference type="EMBL" id="MK500334">
    <property type="protein sequence ID" value="QBK86386.1"/>
    <property type="molecule type" value="Genomic_DNA"/>
</dbReference>
<keyword evidence="1" id="KW-0812">Transmembrane</keyword>
<reference evidence="2" key="1">
    <citation type="journal article" date="2019" name="MBio">
        <title>Virus Genomes from Deep Sea Sediments Expand the Ocean Megavirome and Support Independent Origins of Viral Gigantism.</title>
        <authorList>
            <person name="Backstrom D."/>
            <person name="Yutin N."/>
            <person name="Jorgensen S.L."/>
            <person name="Dharamshi J."/>
            <person name="Homa F."/>
            <person name="Zaremba-Niedwiedzka K."/>
            <person name="Spang A."/>
            <person name="Wolf Y.I."/>
            <person name="Koonin E.V."/>
            <person name="Ettema T.J."/>
        </authorList>
    </citation>
    <scope>NUCLEOTIDE SEQUENCE</scope>
</reference>